<dbReference type="Pfam" id="PF13376">
    <property type="entry name" value="OmdA"/>
    <property type="match status" value="1"/>
</dbReference>
<keyword evidence="2" id="KW-1185">Reference proteome</keyword>
<dbReference type="EMBL" id="CP032514">
    <property type="protein sequence ID" value="AYD89024.1"/>
    <property type="molecule type" value="Genomic_DNA"/>
</dbReference>
<reference evidence="1 2" key="1">
    <citation type="submission" date="2018-09" db="EMBL/GenBank/DDBJ databases">
        <authorList>
            <person name="Li J."/>
        </authorList>
    </citation>
    <scope>NUCLEOTIDE SEQUENCE [LARGE SCALE GENOMIC DNA]</scope>
    <source>
        <strain evidence="1 2">2129</strain>
    </source>
</reference>
<dbReference type="Proteomes" id="UP000273001">
    <property type="component" value="Chromosome"/>
</dbReference>
<accession>A0ABM6Z1H3</accession>
<evidence type="ECO:0000313" key="1">
    <source>
        <dbReference type="EMBL" id="AYD89024.1"/>
    </source>
</evidence>
<name>A0ABM6Z1H3_9ACTO</name>
<dbReference type="RefSeq" id="WP_120203320.1">
    <property type="nucleotide sequence ID" value="NZ_CP032514.1"/>
</dbReference>
<evidence type="ECO:0008006" key="3">
    <source>
        <dbReference type="Google" id="ProtNLM"/>
    </source>
</evidence>
<protein>
    <recommendedName>
        <fullName evidence="3">Bacteriocin-protection, YdeI or OmpD-Associated</fullName>
    </recommendedName>
</protein>
<gene>
    <name evidence="1" type="ORF">D5R93_01260</name>
</gene>
<organism evidence="1 2">
    <name type="scientific">Actinomyces lilanjuaniae</name>
    <dbReference type="NCBI Taxonomy" id="2321394"/>
    <lineage>
        <taxon>Bacteria</taxon>
        <taxon>Bacillati</taxon>
        <taxon>Actinomycetota</taxon>
        <taxon>Actinomycetes</taxon>
        <taxon>Actinomycetales</taxon>
        <taxon>Actinomycetaceae</taxon>
        <taxon>Actinomyces</taxon>
    </lineage>
</organism>
<proteinExistence type="predicted"/>
<sequence length="201" mass="23199">MTVTSEVVDGVPVVRARSLQEWRDWLEENGRRTSRVWLIVYKKGASQASVRFRDAVEHALCFGWVDSKAVRRDRDSCYLKFHQRSPRSSWGRASRERAERLTRAGYMRPEGQKVIDEAKASGRWDEHADAQNLVVPEDLRAALEADKQALARFSAFPPSSRRLILQWISSAKKPETRQRRITRTVELAAHNIRANHPSHRS</sequence>
<evidence type="ECO:0000313" key="2">
    <source>
        <dbReference type="Proteomes" id="UP000273001"/>
    </source>
</evidence>